<evidence type="ECO:0000259" key="10">
    <source>
        <dbReference type="Pfam" id="PF15985"/>
    </source>
</evidence>
<evidence type="ECO:0000256" key="6">
    <source>
        <dbReference type="ARBA" id="ARBA00022835"/>
    </source>
</evidence>
<dbReference type="SUPFAM" id="SSF54791">
    <property type="entry name" value="Eukaryotic type KH-domain (KH-domain type I)"/>
    <property type="match status" value="1"/>
</dbReference>
<dbReference type="CDD" id="cd22526">
    <property type="entry name" value="KH-I_Rrp40"/>
    <property type="match status" value="1"/>
</dbReference>
<evidence type="ECO:0000256" key="9">
    <source>
        <dbReference type="ARBA" id="ARBA00030615"/>
    </source>
</evidence>
<name>A0A250WXF7_9CHLO</name>
<keyword evidence="5" id="KW-0698">rRNA processing</keyword>
<dbReference type="GO" id="GO:0005730">
    <property type="term" value="C:nucleolus"/>
    <property type="evidence" value="ECO:0007669"/>
    <property type="project" value="UniProtKB-SubCell"/>
</dbReference>
<dbReference type="Pfam" id="PF18311">
    <property type="entry name" value="Rrp40_N"/>
    <property type="match status" value="1"/>
</dbReference>
<evidence type="ECO:0000313" key="13">
    <source>
        <dbReference type="Proteomes" id="UP000232323"/>
    </source>
</evidence>
<dbReference type="InterPro" id="IPR012340">
    <property type="entry name" value="NA-bd_OB-fold"/>
</dbReference>
<dbReference type="SUPFAM" id="SSF110324">
    <property type="entry name" value="Ribosomal L27 protein-like"/>
    <property type="match status" value="1"/>
</dbReference>
<dbReference type="SUPFAM" id="SSF50249">
    <property type="entry name" value="Nucleic acid-binding proteins"/>
    <property type="match status" value="1"/>
</dbReference>
<feature type="domain" description="K Homology" evidence="10">
    <location>
        <begin position="153"/>
        <end position="201"/>
    </location>
</feature>
<evidence type="ECO:0000256" key="3">
    <source>
        <dbReference type="ARBA" id="ARBA00007841"/>
    </source>
</evidence>
<keyword evidence="7" id="KW-0694">RNA-binding</keyword>
<dbReference type="InterPro" id="IPR049469">
    <property type="entry name" value="RRP40_KH-I"/>
</dbReference>
<comment type="similarity">
    <text evidence="3">Belongs to the RRP40 family.</text>
</comment>
<evidence type="ECO:0000256" key="4">
    <source>
        <dbReference type="ARBA" id="ARBA00022490"/>
    </source>
</evidence>
<evidence type="ECO:0000256" key="8">
    <source>
        <dbReference type="ARBA" id="ARBA00023242"/>
    </source>
</evidence>
<organism evidence="12 13">
    <name type="scientific">Chlamydomonas eustigma</name>
    <dbReference type="NCBI Taxonomy" id="1157962"/>
    <lineage>
        <taxon>Eukaryota</taxon>
        <taxon>Viridiplantae</taxon>
        <taxon>Chlorophyta</taxon>
        <taxon>core chlorophytes</taxon>
        <taxon>Chlorophyceae</taxon>
        <taxon>CS clade</taxon>
        <taxon>Chlamydomonadales</taxon>
        <taxon>Chlamydomonadaceae</taxon>
        <taxon>Chlamydomonas</taxon>
    </lineage>
</organism>
<dbReference type="FunFam" id="2.40.50.140:FF:000112">
    <property type="entry name" value="Exosome complex component RRP40"/>
    <property type="match status" value="1"/>
</dbReference>
<dbReference type="InterPro" id="IPR037319">
    <property type="entry name" value="Rrp40_S1"/>
</dbReference>
<dbReference type="InterPro" id="IPR036612">
    <property type="entry name" value="KH_dom_type_1_sf"/>
</dbReference>
<dbReference type="Pfam" id="PF15985">
    <property type="entry name" value="KH_6"/>
    <property type="match status" value="1"/>
</dbReference>
<comment type="caution">
    <text evidence="12">The sequence shown here is derived from an EMBL/GenBank/DDBJ whole genome shotgun (WGS) entry which is preliminary data.</text>
</comment>
<dbReference type="GO" id="GO:0071051">
    <property type="term" value="P:poly(A)-dependent snoRNA 3'-end processing"/>
    <property type="evidence" value="ECO:0007669"/>
    <property type="project" value="TreeGrafter"/>
</dbReference>
<keyword evidence="8" id="KW-0539">Nucleus</keyword>
<dbReference type="GO" id="GO:0071035">
    <property type="term" value="P:nuclear polyadenylation-dependent rRNA catabolic process"/>
    <property type="evidence" value="ECO:0007669"/>
    <property type="project" value="TreeGrafter"/>
</dbReference>
<dbReference type="STRING" id="1157962.A0A250WXF7"/>
<dbReference type="GO" id="GO:0071034">
    <property type="term" value="P:CUT catabolic process"/>
    <property type="evidence" value="ECO:0007669"/>
    <property type="project" value="TreeGrafter"/>
</dbReference>
<dbReference type="AlphaFoldDB" id="A0A250WXF7"/>
<dbReference type="CDD" id="cd05790">
    <property type="entry name" value="S1_Rrp40"/>
    <property type="match status" value="1"/>
</dbReference>
<reference evidence="12 13" key="1">
    <citation type="submission" date="2017-08" db="EMBL/GenBank/DDBJ databases">
        <title>Acidophilic green algal genome provides insights into adaptation to an acidic environment.</title>
        <authorList>
            <person name="Hirooka S."/>
            <person name="Hirose Y."/>
            <person name="Kanesaki Y."/>
            <person name="Higuchi S."/>
            <person name="Fujiwara T."/>
            <person name="Onuma R."/>
            <person name="Era A."/>
            <person name="Ohbayashi R."/>
            <person name="Uzuka A."/>
            <person name="Nozaki H."/>
            <person name="Yoshikawa H."/>
            <person name="Miyagishima S.Y."/>
        </authorList>
    </citation>
    <scope>NUCLEOTIDE SEQUENCE [LARGE SCALE GENOMIC DNA]</scope>
    <source>
        <strain evidence="12 13">NIES-2499</strain>
    </source>
</reference>
<dbReference type="Proteomes" id="UP000232323">
    <property type="component" value="Unassembled WGS sequence"/>
</dbReference>
<evidence type="ECO:0000256" key="5">
    <source>
        <dbReference type="ARBA" id="ARBA00022552"/>
    </source>
</evidence>
<dbReference type="InterPro" id="IPR026699">
    <property type="entry name" value="Exosome_RNA_bind1/RRP40/RRP4"/>
</dbReference>
<evidence type="ECO:0000256" key="1">
    <source>
        <dbReference type="ARBA" id="ARBA00004496"/>
    </source>
</evidence>
<dbReference type="Gene3D" id="3.30.1370.10">
    <property type="entry name" value="K Homology domain, type 1"/>
    <property type="match status" value="1"/>
</dbReference>
<dbReference type="GO" id="GO:0010468">
    <property type="term" value="P:regulation of gene expression"/>
    <property type="evidence" value="ECO:0007669"/>
    <property type="project" value="UniProtKB-ARBA"/>
</dbReference>
<dbReference type="InterPro" id="IPR004088">
    <property type="entry name" value="KH_dom_type_1"/>
</dbReference>
<evidence type="ECO:0000256" key="7">
    <source>
        <dbReference type="ARBA" id="ARBA00022884"/>
    </source>
</evidence>
<keyword evidence="13" id="KW-1185">Reference proteome</keyword>
<dbReference type="FunFam" id="3.30.1370.10:FF:000038">
    <property type="entry name" value="exosome complex component RRP40"/>
    <property type="match status" value="1"/>
</dbReference>
<dbReference type="GO" id="GO:0000467">
    <property type="term" value="P:exonucleolytic trimming to generate mature 3'-end of 5.8S rRNA from tricistronic rRNA transcript (SSU-rRNA, 5.8S rRNA, LSU-rRNA)"/>
    <property type="evidence" value="ECO:0007669"/>
    <property type="project" value="TreeGrafter"/>
</dbReference>
<dbReference type="GO" id="GO:0071038">
    <property type="term" value="P:TRAMP-dependent tRNA surveillance pathway"/>
    <property type="evidence" value="ECO:0007669"/>
    <property type="project" value="TreeGrafter"/>
</dbReference>
<dbReference type="PANTHER" id="PTHR21321:SF1">
    <property type="entry name" value="EXOSOME COMPLEX COMPONENT RRP40"/>
    <property type="match status" value="1"/>
</dbReference>
<dbReference type="Gene3D" id="2.40.50.140">
    <property type="entry name" value="Nucleic acid-binding proteins"/>
    <property type="match status" value="1"/>
</dbReference>
<dbReference type="OrthoDB" id="340500at2759"/>
<dbReference type="PANTHER" id="PTHR21321">
    <property type="entry name" value="PNAS-3 RELATED"/>
    <property type="match status" value="1"/>
</dbReference>
<dbReference type="Gene3D" id="2.40.50.100">
    <property type="match status" value="1"/>
</dbReference>
<feature type="domain" description="Exosome complex exonuclease Rrp40 N-terminal" evidence="11">
    <location>
        <begin position="27"/>
        <end position="65"/>
    </location>
</feature>
<dbReference type="InterPro" id="IPR041054">
    <property type="entry name" value="Rrp40_N_euk"/>
</dbReference>
<dbReference type="GO" id="GO:0000176">
    <property type="term" value="C:nuclear exosome (RNase complex)"/>
    <property type="evidence" value="ECO:0007669"/>
    <property type="project" value="TreeGrafter"/>
</dbReference>
<keyword evidence="6" id="KW-0271">Exosome</keyword>
<dbReference type="GO" id="GO:0034475">
    <property type="term" value="P:U4 snRNA 3'-end processing"/>
    <property type="evidence" value="ECO:0007669"/>
    <property type="project" value="TreeGrafter"/>
</dbReference>
<keyword evidence="4" id="KW-0963">Cytoplasm</keyword>
<sequence>MTDLDVPVGQVVGPGDVVFPIPDSGQLRLGPGLTTQDGHVKSLKAGLLQQQTKSGQLWLAGKQKRYIPCDGDAIIGYITERHAENFVVDINGPFSALLPQLSFEGATKRNRPNLKAGDVVYARIATASRDMEPVLTCVDAAGRAGGLGHLKEGALASVSTATARKLLSNPPPPVIEALGSSLQFEMAVGVNGRVWIEAPSPTTVVLILNVLQNSEKLTDAQAKILAYRMINLTASAS</sequence>
<dbReference type="GO" id="GO:0000177">
    <property type="term" value="C:cytoplasmic exosome (RNase complex)"/>
    <property type="evidence" value="ECO:0007669"/>
    <property type="project" value="TreeGrafter"/>
</dbReference>
<dbReference type="GO" id="GO:0003723">
    <property type="term" value="F:RNA binding"/>
    <property type="evidence" value="ECO:0007669"/>
    <property type="project" value="UniProtKB-KW"/>
</dbReference>
<dbReference type="Pfam" id="PF21262">
    <property type="entry name" value="RRP40_S1"/>
    <property type="match status" value="1"/>
</dbReference>
<evidence type="ECO:0000313" key="12">
    <source>
        <dbReference type="EMBL" id="GAX75523.1"/>
    </source>
</evidence>
<comment type="subcellular location">
    <subcellularLocation>
        <location evidence="1">Cytoplasm</location>
    </subcellularLocation>
    <subcellularLocation>
        <location evidence="2">Nucleus</location>
        <location evidence="2">Nucleolus</location>
    </subcellularLocation>
</comment>
<protein>
    <recommendedName>
        <fullName evidence="9">Ribosomal RNA-processing protein 40</fullName>
    </recommendedName>
</protein>
<dbReference type="EMBL" id="BEGY01000012">
    <property type="protein sequence ID" value="GAX75523.1"/>
    <property type="molecule type" value="Genomic_DNA"/>
</dbReference>
<evidence type="ECO:0000259" key="11">
    <source>
        <dbReference type="Pfam" id="PF18311"/>
    </source>
</evidence>
<evidence type="ECO:0000256" key="2">
    <source>
        <dbReference type="ARBA" id="ARBA00004604"/>
    </source>
</evidence>
<gene>
    <name evidence="12" type="ORF">CEUSTIGMA_g2966.t1</name>
</gene>
<accession>A0A250WXF7</accession>
<proteinExistence type="inferred from homology"/>